<name>A0A511YAC0_9FLAO</name>
<evidence type="ECO:0000313" key="2">
    <source>
        <dbReference type="Proteomes" id="UP000321150"/>
    </source>
</evidence>
<dbReference type="RefSeq" id="WP_111960840.1">
    <property type="nucleotide sequence ID" value="NZ_BJYI01000007.1"/>
</dbReference>
<dbReference type="EMBL" id="BJYI01000007">
    <property type="protein sequence ID" value="GEN72142.1"/>
    <property type="molecule type" value="Genomic_DNA"/>
</dbReference>
<comment type="caution">
    <text evidence="1">The sequence shown here is derived from an EMBL/GenBank/DDBJ whole genome shotgun (WGS) entry which is preliminary data.</text>
</comment>
<sequence length="239" mass="28554">MNINIETLVNAIYNYYNEYVYKKIIVEYQFTESGSYKFFVKYIMDSGEVVSTTKSPRPIDDEIEIVSKYFENTINTVERFNKFLIEIDNNKNFSENHFWDKGKEKDDLLAGAEIFFQWANDRMMSMIFEFEQENNLLPTQYDNDDELEYLSSWDSGVFTFHINDKNELEYKIVLTKDGVERVLEMSLKDYFIEGILEHHQITNTELSDEWKPWNTLIIKSPHNSIPYDKVDEFVSYILE</sequence>
<accession>A0A511YAC0</accession>
<dbReference type="AlphaFoldDB" id="A0A511YAC0"/>
<evidence type="ECO:0000313" key="1">
    <source>
        <dbReference type="EMBL" id="GEN72142.1"/>
    </source>
</evidence>
<dbReference type="OrthoDB" id="1241948at2"/>
<gene>
    <name evidence="1" type="ORF">CLA01_22140</name>
</gene>
<proteinExistence type="predicted"/>
<organism evidence="1 2">
    <name type="scientific">Chryseobacterium lathyri</name>
    <dbReference type="NCBI Taxonomy" id="395933"/>
    <lineage>
        <taxon>Bacteria</taxon>
        <taxon>Pseudomonadati</taxon>
        <taxon>Bacteroidota</taxon>
        <taxon>Flavobacteriia</taxon>
        <taxon>Flavobacteriales</taxon>
        <taxon>Weeksellaceae</taxon>
        <taxon>Chryseobacterium group</taxon>
        <taxon>Chryseobacterium</taxon>
    </lineage>
</organism>
<reference evidence="1 2" key="1">
    <citation type="submission" date="2019-07" db="EMBL/GenBank/DDBJ databases">
        <title>Whole genome shotgun sequence of Chryseobacterium lathyri NBRC 105250.</title>
        <authorList>
            <person name="Hosoyama A."/>
            <person name="Uohara A."/>
            <person name="Ohji S."/>
            <person name="Ichikawa N."/>
        </authorList>
    </citation>
    <scope>NUCLEOTIDE SEQUENCE [LARGE SCALE GENOMIC DNA]</scope>
    <source>
        <strain evidence="1 2">NBRC 105250</strain>
    </source>
</reference>
<dbReference type="Proteomes" id="UP000321150">
    <property type="component" value="Unassembled WGS sequence"/>
</dbReference>
<protein>
    <submittedName>
        <fullName evidence="1">Uncharacterized protein</fullName>
    </submittedName>
</protein>